<name>A0ABW5A6X7_9RHOB</name>
<dbReference type="InterPro" id="IPR002575">
    <property type="entry name" value="Aminoglycoside_PTrfase"/>
</dbReference>
<dbReference type="SUPFAM" id="SSF56112">
    <property type="entry name" value="Protein kinase-like (PK-like)"/>
    <property type="match status" value="1"/>
</dbReference>
<accession>A0ABW5A6X7</accession>
<reference evidence="3" key="1">
    <citation type="journal article" date="2019" name="Int. J. Syst. Evol. Microbiol.">
        <title>The Global Catalogue of Microorganisms (GCM) 10K type strain sequencing project: providing services to taxonomists for standard genome sequencing and annotation.</title>
        <authorList>
            <consortium name="The Broad Institute Genomics Platform"/>
            <consortium name="The Broad Institute Genome Sequencing Center for Infectious Disease"/>
            <person name="Wu L."/>
            <person name="Ma J."/>
        </authorList>
    </citation>
    <scope>NUCLEOTIDE SEQUENCE [LARGE SCALE GENOMIC DNA]</scope>
    <source>
        <strain evidence="3">CCUG 55131</strain>
    </source>
</reference>
<dbReference type="InterPro" id="IPR011009">
    <property type="entry name" value="Kinase-like_dom_sf"/>
</dbReference>
<dbReference type="RefSeq" id="WP_377389038.1">
    <property type="nucleotide sequence ID" value="NZ_JBHUIX010000009.1"/>
</dbReference>
<dbReference type="EMBL" id="JBHUIX010000009">
    <property type="protein sequence ID" value="MFD2174018.1"/>
    <property type="molecule type" value="Genomic_DNA"/>
</dbReference>
<organism evidence="2 3">
    <name type="scientific">Rhodobacter lacus</name>
    <dbReference type="NCBI Taxonomy" id="1641972"/>
    <lineage>
        <taxon>Bacteria</taxon>
        <taxon>Pseudomonadati</taxon>
        <taxon>Pseudomonadota</taxon>
        <taxon>Alphaproteobacteria</taxon>
        <taxon>Rhodobacterales</taxon>
        <taxon>Rhodobacter group</taxon>
        <taxon>Rhodobacter</taxon>
    </lineage>
</organism>
<evidence type="ECO:0000313" key="2">
    <source>
        <dbReference type="EMBL" id="MFD2174018.1"/>
    </source>
</evidence>
<proteinExistence type="predicted"/>
<protein>
    <submittedName>
        <fullName evidence="2">Aminoglycoside phosphotransferase family protein</fullName>
    </submittedName>
</protein>
<comment type="caution">
    <text evidence="2">The sequence shown here is derived from an EMBL/GenBank/DDBJ whole genome shotgun (WGS) entry which is preliminary data.</text>
</comment>
<gene>
    <name evidence="2" type="ORF">ACFSM0_07950</name>
</gene>
<evidence type="ECO:0000259" key="1">
    <source>
        <dbReference type="Pfam" id="PF01636"/>
    </source>
</evidence>
<dbReference type="Proteomes" id="UP001597413">
    <property type="component" value="Unassembled WGS sequence"/>
</dbReference>
<sequence>MTQVPSQPLSPKSASLEPPAVTFMARHGIVGIAPVALPGDASARRYWRLPGAGLLLMHDPSDPVGFSSYIRVARHLNGLGLSAPRVEGADPAMCLALIEDWGEATYTNCLQAGADEAELYTLAIDALLALHHAPAAAQIAQPAYDRATWLRELQVFCDWFVAALDPSCDRVAFDAAFRALWETALSDLMDRRETLVLRDFHVDNLMLLAGRAGVARCGLLDFQDAVLGPCEYDLVSLLQDARRDLPAGLEPALLARYCAAAPESLGGPEQIRARYHLMGAQRHARICGVFVRLCLRDGKPQYLRWLPRVLGQLETALAAAGLDQIRALLDDALPDWRARGVALAQTLPSGAAPQQRTRP</sequence>
<keyword evidence="3" id="KW-1185">Reference proteome</keyword>
<dbReference type="Gene3D" id="3.90.1200.10">
    <property type="match status" value="1"/>
</dbReference>
<evidence type="ECO:0000313" key="3">
    <source>
        <dbReference type="Proteomes" id="UP001597413"/>
    </source>
</evidence>
<feature type="domain" description="Aminoglycoside phosphotransferase" evidence="1">
    <location>
        <begin position="36"/>
        <end position="264"/>
    </location>
</feature>
<dbReference type="Gene3D" id="3.30.200.20">
    <property type="entry name" value="Phosphorylase Kinase, domain 1"/>
    <property type="match status" value="1"/>
</dbReference>
<dbReference type="Pfam" id="PF01636">
    <property type="entry name" value="APH"/>
    <property type="match status" value="1"/>
</dbReference>